<dbReference type="RefSeq" id="XP_010756783.1">
    <property type="nucleotide sequence ID" value="XM_010758481.1"/>
</dbReference>
<keyword evidence="2" id="KW-1185">Reference proteome</keyword>
<dbReference type="InParanoid" id="A0A0A0HZI6"/>
<dbReference type="Proteomes" id="UP000001628">
    <property type="component" value="Unassembled WGS sequence"/>
</dbReference>
<dbReference type="GeneID" id="22587085"/>
<dbReference type="EMBL" id="KN275957">
    <property type="protein sequence ID" value="KGM92730.1"/>
    <property type="molecule type" value="Genomic_DNA"/>
</dbReference>
<evidence type="ECO:0000313" key="2">
    <source>
        <dbReference type="Proteomes" id="UP000001628"/>
    </source>
</evidence>
<proteinExistence type="predicted"/>
<dbReference type="KEGG" id="pbn:PADG_11188"/>
<name>A0A0A0HZI6_PARBD</name>
<protein>
    <submittedName>
        <fullName evidence="1">Uncharacterized protein</fullName>
    </submittedName>
</protein>
<dbReference type="HOGENOM" id="CLU_2961453_0_0_1"/>
<gene>
    <name evidence="1" type="ORF">PADG_11188</name>
</gene>
<sequence>MLGEIEVMEKGGISIGRYSDLVFSSGNPGTAIANGPERLCLHNVFDQRYGVIKKLQQLIALKILK</sequence>
<accession>A0A0A0HZI6</accession>
<reference evidence="1 2" key="1">
    <citation type="journal article" date="2011" name="PLoS Genet.">
        <title>Comparative genomic analysis of human fungal pathogens causing paracoccidioidomycosis.</title>
        <authorList>
            <person name="Desjardins C.A."/>
            <person name="Champion M.D."/>
            <person name="Holder J.W."/>
            <person name="Muszewska A."/>
            <person name="Goldberg J."/>
            <person name="Bailao A.M."/>
            <person name="Brigido M.M."/>
            <person name="Ferreira M.E."/>
            <person name="Garcia A.M."/>
            <person name="Grynberg M."/>
            <person name="Gujja S."/>
            <person name="Heiman D.I."/>
            <person name="Henn M.R."/>
            <person name="Kodira C.D."/>
            <person name="Leon-Narvaez H."/>
            <person name="Longo L.V."/>
            <person name="Ma L.J."/>
            <person name="Malavazi I."/>
            <person name="Matsuo A.L."/>
            <person name="Morais F.V."/>
            <person name="Pereira M."/>
            <person name="Rodriguez-Brito S."/>
            <person name="Sakthikumar S."/>
            <person name="Salem-Izacc S.M."/>
            <person name="Sykes S.M."/>
            <person name="Teixeira M.M."/>
            <person name="Vallejo M.C."/>
            <person name="Walter M.E."/>
            <person name="Yandava C."/>
            <person name="Young S."/>
            <person name="Zeng Q."/>
            <person name="Zucker J."/>
            <person name="Felipe M.S."/>
            <person name="Goldman G.H."/>
            <person name="Haas B.J."/>
            <person name="McEwen J.G."/>
            <person name="Nino-Vega G."/>
            <person name="Puccia R."/>
            <person name="San-Blas G."/>
            <person name="Soares C.M."/>
            <person name="Birren B.W."/>
            <person name="Cuomo C.A."/>
        </authorList>
    </citation>
    <scope>NUCLEOTIDE SEQUENCE [LARGE SCALE GENOMIC DNA]</scope>
    <source>
        <strain evidence="1 2">Pb18</strain>
    </source>
</reference>
<organism evidence="1 2">
    <name type="scientific">Paracoccidioides brasiliensis (strain Pb18)</name>
    <dbReference type="NCBI Taxonomy" id="502780"/>
    <lineage>
        <taxon>Eukaryota</taxon>
        <taxon>Fungi</taxon>
        <taxon>Dikarya</taxon>
        <taxon>Ascomycota</taxon>
        <taxon>Pezizomycotina</taxon>
        <taxon>Eurotiomycetes</taxon>
        <taxon>Eurotiomycetidae</taxon>
        <taxon>Onygenales</taxon>
        <taxon>Ajellomycetaceae</taxon>
        <taxon>Paracoccidioides</taxon>
    </lineage>
</organism>
<dbReference type="VEuPathDB" id="FungiDB:PADG_11188"/>
<evidence type="ECO:0000313" key="1">
    <source>
        <dbReference type="EMBL" id="KGM92730.1"/>
    </source>
</evidence>
<dbReference type="AlphaFoldDB" id="A0A0A0HZI6"/>